<comment type="caution">
    <text evidence="1">The sequence shown here is derived from an EMBL/GenBank/DDBJ whole genome shotgun (WGS) entry which is preliminary data.</text>
</comment>
<gene>
    <name evidence="1" type="ORF">FGO68_gene5595</name>
</gene>
<proteinExistence type="predicted"/>
<name>A0A8J8NPQ7_HALGN</name>
<protein>
    <submittedName>
        <fullName evidence="1">Uncharacterized protein</fullName>
    </submittedName>
</protein>
<dbReference type="EMBL" id="RRYP01010135">
    <property type="protein sequence ID" value="TNV78584.1"/>
    <property type="molecule type" value="Genomic_DNA"/>
</dbReference>
<evidence type="ECO:0000313" key="2">
    <source>
        <dbReference type="Proteomes" id="UP000785679"/>
    </source>
</evidence>
<reference evidence="1" key="1">
    <citation type="submission" date="2019-06" db="EMBL/GenBank/DDBJ databases">
        <authorList>
            <person name="Zheng W."/>
        </authorList>
    </citation>
    <scope>NUCLEOTIDE SEQUENCE</scope>
    <source>
        <strain evidence="1">QDHG01</strain>
    </source>
</reference>
<keyword evidence="2" id="KW-1185">Reference proteome</keyword>
<organism evidence="1 2">
    <name type="scientific">Halteria grandinella</name>
    <dbReference type="NCBI Taxonomy" id="5974"/>
    <lineage>
        <taxon>Eukaryota</taxon>
        <taxon>Sar</taxon>
        <taxon>Alveolata</taxon>
        <taxon>Ciliophora</taxon>
        <taxon>Intramacronucleata</taxon>
        <taxon>Spirotrichea</taxon>
        <taxon>Stichotrichia</taxon>
        <taxon>Sporadotrichida</taxon>
        <taxon>Halteriidae</taxon>
        <taxon>Halteria</taxon>
    </lineage>
</organism>
<dbReference type="Proteomes" id="UP000785679">
    <property type="component" value="Unassembled WGS sequence"/>
</dbReference>
<accession>A0A8J8NPQ7</accession>
<dbReference type="AlphaFoldDB" id="A0A8J8NPQ7"/>
<sequence length="75" mass="8933">MRQNKFLGKETEQVKSSTSWINTLLFIPQYSKLWNLIIQGMFRNSFSICKKDKQFPIGNKWIQCRQASYRIMGNI</sequence>
<evidence type="ECO:0000313" key="1">
    <source>
        <dbReference type="EMBL" id="TNV78584.1"/>
    </source>
</evidence>